<reference evidence="5 6" key="1">
    <citation type="submission" date="2020-07" db="EMBL/GenBank/DDBJ databases">
        <title>Fungal Genomes of the International Space Station.</title>
        <authorList>
            <person name="Seuylemezian A."/>
            <person name="Singh N.K."/>
            <person name="Wood J."/>
            <person name="Venkateswaran K."/>
        </authorList>
    </citation>
    <scope>NUCLEOTIDE SEQUENCE [LARGE SCALE GENOMIC DNA]</scope>
    <source>
        <strain evidence="5 6">PL-B2</strain>
    </source>
</reference>
<organism evidence="5 6">
    <name type="scientific">Mesobacillus maritimus</name>
    <dbReference type="NCBI Taxonomy" id="1643336"/>
    <lineage>
        <taxon>Bacteria</taxon>
        <taxon>Bacillati</taxon>
        <taxon>Bacillota</taxon>
        <taxon>Bacilli</taxon>
        <taxon>Bacillales</taxon>
        <taxon>Bacillaceae</taxon>
        <taxon>Mesobacillus</taxon>
    </lineage>
</organism>
<dbReference type="EMBL" id="JACWFH010000029">
    <property type="protein sequence ID" value="MBY0098861.1"/>
    <property type="molecule type" value="Genomic_DNA"/>
</dbReference>
<protein>
    <submittedName>
        <fullName evidence="5">DUF2207 domain-containing protein</fullName>
    </submittedName>
</protein>
<keyword evidence="2" id="KW-0472">Membrane</keyword>
<keyword evidence="2" id="KW-1133">Transmembrane helix</keyword>
<accession>A0ABS7K9C2</accession>
<evidence type="ECO:0000256" key="2">
    <source>
        <dbReference type="SAM" id="Phobius"/>
    </source>
</evidence>
<comment type="caution">
    <text evidence="5">The sequence shown here is derived from an EMBL/GenBank/DDBJ whole genome shotgun (WGS) entry which is preliminary data.</text>
</comment>
<evidence type="ECO:0000313" key="6">
    <source>
        <dbReference type="Proteomes" id="UP000769780"/>
    </source>
</evidence>
<feature type="compositionally biased region" description="Gly residues" evidence="1">
    <location>
        <begin position="562"/>
        <end position="578"/>
    </location>
</feature>
<feature type="region of interest" description="Disordered" evidence="1">
    <location>
        <begin position="552"/>
        <end position="578"/>
    </location>
</feature>
<feature type="domain" description="Predicted membrane protein YciQ-like C-terminal" evidence="4">
    <location>
        <begin position="291"/>
        <end position="466"/>
    </location>
</feature>
<evidence type="ECO:0000313" key="5">
    <source>
        <dbReference type="EMBL" id="MBY0098861.1"/>
    </source>
</evidence>
<dbReference type="InterPro" id="IPR018702">
    <property type="entry name" value="DUF2207"/>
</dbReference>
<dbReference type="Pfam" id="PF20990">
    <property type="entry name" value="DUF2207_C"/>
    <property type="match status" value="1"/>
</dbReference>
<name>A0ABS7K9C2_9BACI</name>
<dbReference type="Proteomes" id="UP000769780">
    <property type="component" value="Unassembled WGS sequence"/>
</dbReference>
<evidence type="ECO:0000259" key="4">
    <source>
        <dbReference type="Pfam" id="PF20990"/>
    </source>
</evidence>
<feature type="compositionally biased region" description="Low complexity" evidence="1">
    <location>
        <begin position="552"/>
        <end position="561"/>
    </location>
</feature>
<keyword evidence="2" id="KW-0812">Transmembrane</keyword>
<gene>
    <name evidence="5" type="ORF">H0185_19020</name>
</gene>
<feature type="domain" description="DUF2207" evidence="3">
    <location>
        <begin position="32"/>
        <end position="197"/>
    </location>
</feature>
<keyword evidence="6" id="KW-1185">Reference proteome</keyword>
<evidence type="ECO:0000256" key="1">
    <source>
        <dbReference type="SAM" id="MobiDB-lite"/>
    </source>
</evidence>
<dbReference type="RefSeq" id="WP_221875079.1">
    <property type="nucleotide sequence ID" value="NZ_JACWFH010000029.1"/>
</dbReference>
<feature type="transmembrane region" description="Helical" evidence="2">
    <location>
        <begin position="402"/>
        <end position="423"/>
    </location>
</feature>
<dbReference type="InterPro" id="IPR048389">
    <property type="entry name" value="YciQ-like_C"/>
</dbReference>
<proteinExistence type="predicted"/>
<evidence type="ECO:0000259" key="3">
    <source>
        <dbReference type="Pfam" id="PF09972"/>
    </source>
</evidence>
<feature type="transmembrane region" description="Helical" evidence="2">
    <location>
        <begin position="429"/>
        <end position="447"/>
    </location>
</feature>
<feature type="transmembrane region" description="Helical" evidence="2">
    <location>
        <begin position="242"/>
        <end position="263"/>
    </location>
</feature>
<dbReference type="Pfam" id="PF09972">
    <property type="entry name" value="DUF2207"/>
    <property type="match status" value="1"/>
</dbReference>
<sequence>MKTLWRVTMTLVFTILAVLFIFPLQGLAVDYSITDVKIDAFLQEDGSVKVKEHHTYRFEGEFNGITREIFPKEGAQISDFTATENGKTLKVEREDSLYKIHRAGEDEQITAVLDYTIKNGMDVYSDVAQFYWPFFDDRNESTYEQLVITVHPPEQTSNVISFGYDEAFETQNLQGDGSVVFNLGEVPSGENGDIRVAYEASLFPSATVTADKPMRAEILKAHQDLLDQAAARAETRDKLSSIATITIPTLVIILIALMAFTYIKGRMKKAAVEREISDSFFVPEQIMSLPATIVFTNGASLTTPETMAAALMDLVRLGYVTKTSDTQFKLERLPANAHPHEQMLASLLFYEVGKDGYFRFEDLASYSAKESNHQTYHAKEQLWMQTVASEIKQQGLYEKSTGYRWGIAVGSLLLVPLIVLFAVYDLFGWFFLTILLSVTGLVYAIFYHPKSWKGLKLILEWGALKQRFAQLTEQEWQALSTDEQMRAYSYGIGIKNRGIIEKNEELVKSFKSPLNYQFKSAGAYAPADITTFTYFGPMAATSFHAANETTQSSLSSSSSSSIGGGGGTGGGGGGSGAF</sequence>